<evidence type="ECO:0000313" key="5">
    <source>
        <dbReference type="Proteomes" id="UP000622890"/>
    </source>
</evidence>
<evidence type="ECO:0000256" key="1">
    <source>
        <dbReference type="ARBA" id="ARBA00022679"/>
    </source>
</evidence>
<dbReference type="InterPro" id="IPR009288">
    <property type="entry name" value="AIG2-like_dom"/>
</dbReference>
<evidence type="ECO:0000256" key="2">
    <source>
        <dbReference type="ARBA" id="ARBA00030602"/>
    </source>
</evidence>
<gene>
    <name evidence="4" type="ORF">JJB74_26930</name>
</gene>
<dbReference type="InterPro" id="IPR013024">
    <property type="entry name" value="GGCT-like"/>
</dbReference>
<keyword evidence="1" id="KW-0808">Transferase</keyword>
<evidence type="ECO:0000313" key="4">
    <source>
        <dbReference type="EMBL" id="MBK4738273.1"/>
    </source>
</evidence>
<dbReference type="RefSeq" id="WP_200597341.1">
    <property type="nucleotide sequence ID" value="NZ_JAEPBG010000019.1"/>
</dbReference>
<name>A0A934SZ25_9BURK</name>
<dbReference type="Pfam" id="PF06094">
    <property type="entry name" value="GGACT"/>
    <property type="match status" value="1"/>
</dbReference>
<reference evidence="4" key="1">
    <citation type="submission" date="2021-01" db="EMBL/GenBank/DDBJ databases">
        <title>Genome sequence of strain Noviherbaspirillum sp. DKR-6.</title>
        <authorList>
            <person name="Chaudhary D.K."/>
        </authorList>
    </citation>
    <scope>NUCLEOTIDE SEQUENCE</scope>
    <source>
        <strain evidence="4">DKR-6</strain>
    </source>
</reference>
<evidence type="ECO:0000259" key="3">
    <source>
        <dbReference type="Pfam" id="PF06094"/>
    </source>
</evidence>
<comment type="caution">
    <text evidence="4">The sequence shown here is derived from an EMBL/GenBank/DDBJ whole genome shotgun (WGS) entry which is preliminary data.</text>
</comment>
<proteinExistence type="predicted"/>
<dbReference type="PANTHER" id="PTHR31544:SF2">
    <property type="entry name" value="AIG2-LIKE PROTEIN D"/>
    <property type="match status" value="1"/>
</dbReference>
<dbReference type="InterPro" id="IPR045038">
    <property type="entry name" value="AIG2-like"/>
</dbReference>
<dbReference type="InterPro" id="IPR036568">
    <property type="entry name" value="GGCT-like_sf"/>
</dbReference>
<keyword evidence="5" id="KW-1185">Reference proteome</keyword>
<dbReference type="EMBL" id="JAEPBG010000019">
    <property type="protein sequence ID" value="MBK4738273.1"/>
    <property type="molecule type" value="Genomic_DNA"/>
</dbReference>
<dbReference type="Gene3D" id="3.10.490.10">
    <property type="entry name" value="Gamma-glutamyl cyclotransferase-like"/>
    <property type="match status" value="1"/>
</dbReference>
<dbReference type="CDD" id="cd06661">
    <property type="entry name" value="GGCT_like"/>
    <property type="match status" value="1"/>
</dbReference>
<protein>
    <recommendedName>
        <fullName evidence="2">Putative gamma-glutamylcyclotransferase</fullName>
    </recommendedName>
</protein>
<dbReference type="AlphaFoldDB" id="A0A934SZ25"/>
<dbReference type="Proteomes" id="UP000622890">
    <property type="component" value="Unassembled WGS sequence"/>
</dbReference>
<feature type="domain" description="Gamma-glutamylcyclotransferase AIG2-like" evidence="3">
    <location>
        <begin position="6"/>
        <end position="110"/>
    </location>
</feature>
<dbReference type="GO" id="GO:0016740">
    <property type="term" value="F:transferase activity"/>
    <property type="evidence" value="ECO:0007669"/>
    <property type="project" value="UniProtKB-KW"/>
</dbReference>
<organism evidence="4 5">
    <name type="scientific">Noviherbaspirillum pedocola</name>
    <dbReference type="NCBI Taxonomy" id="2801341"/>
    <lineage>
        <taxon>Bacteria</taxon>
        <taxon>Pseudomonadati</taxon>
        <taxon>Pseudomonadota</taxon>
        <taxon>Betaproteobacteria</taxon>
        <taxon>Burkholderiales</taxon>
        <taxon>Oxalobacteraceae</taxon>
        <taxon>Noviherbaspirillum</taxon>
    </lineage>
</organism>
<sequence>MPAQHVFTYGSLMFPEVWNRVVRGRYQSCPARLEGYRRHALTDVSYPAIVAESGAEVEGVLYLDVDAADLARLDAFEGAEYRRAAVPVSTASGAATAQTYVWLDATRLAHRPWLPERFSIPAFLGAYPPASLLE</sequence>
<dbReference type="SUPFAM" id="SSF110857">
    <property type="entry name" value="Gamma-glutamyl cyclotransferase-like"/>
    <property type="match status" value="1"/>
</dbReference>
<dbReference type="PANTHER" id="PTHR31544">
    <property type="entry name" value="AIG2-LIKE PROTEIN D"/>
    <property type="match status" value="1"/>
</dbReference>
<accession>A0A934SZ25</accession>